<dbReference type="GO" id="GO:0003746">
    <property type="term" value="F:translation elongation factor activity"/>
    <property type="evidence" value="ECO:0007669"/>
    <property type="project" value="UniProtKB-KW"/>
</dbReference>
<keyword evidence="1" id="KW-0251">Elongation factor</keyword>
<proteinExistence type="predicted"/>
<keyword evidence="2" id="KW-1185">Reference proteome</keyword>
<keyword evidence="1" id="KW-0648">Protein biosynthesis</keyword>
<protein>
    <submittedName>
        <fullName evidence="1">Elongation factor 2-like</fullName>
    </submittedName>
</protein>
<dbReference type="EMBL" id="OW240916">
    <property type="protein sequence ID" value="CAH2296700.1"/>
    <property type="molecule type" value="Genomic_DNA"/>
</dbReference>
<sequence>MYVAKFSDECEKGVVDPAEHAKKVEDMMKKLWGDTYFDPLTEKFSKSAMSADGNKLLRTFSQPIYK</sequence>
<feature type="non-terminal residue" evidence="1">
    <location>
        <position position="66"/>
    </location>
</feature>
<evidence type="ECO:0000313" key="2">
    <source>
        <dbReference type="Proteomes" id="UP001295444"/>
    </source>
</evidence>
<gene>
    <name evidence="1" type="ORF">PECUL_23A062502</name>
</gene>
<name>A0AAD1SBL4_PELCU</name>
<evidence type="ECO:0000313" key="1">
    <source>
        <dbReference type="EMBL" id="CAH2296700.1"/>
    </source>
</evidence>
<accession>A0AAD1SBL4</accession>
<organism evidence="1 2">
    <name type="scientific">Pelobates cultripes</name>
    <name type="common">Western spadefoot toad</name>
    <dbReference type="NCBI Taxonomy" id="61616"/>
    <lineage>
        <taxon>Eukaryota</taxon>
        <taxon>Metazoa</taxon>
        <taxon>Chordata</taxon>
        <taxon>Craniata</taxon>
        <taxon>Vertebrata</taxon>
        <taxon>Euteleostomi</taxon>
        <taxon>Amphibia</taxon>
        <taxon>Batrachia</taxon>
        <taxon>Anura</taxon>
        <taxon>Pelobatoidea</taxon>
        <taxon>Pelobatidae</taxon>
        <taxon>Pelobates</taxon>
    </lineage>
</organism>
<reference evidence="1" key="1">
    <citation type="submission" date="2022-03" db="EMBL/GenBank/DDBJ databases">
        <authorList>
            <person name="Alioto T."/>
            <person name="Alioto T."/>
            <person name="Gomez Garrido J."/>
        </authorList>
    </citation>
    <scope>NUCLEOTIDE SEQUENCE</scope>
</reference>
<dbReference type="Proteomes" id="UP001295444">
    <property type="component" value="Chromosome 05"/>
</dbReference>
<dbReference type="AlphaFoldDB" id="A0AAD1SBL4"/>
<dbReference type="Gene3D" id="3.90.1430.10">
    <property type="entry name" value="Yeast translation eEF2 (G' domain)"/>
    <property type="match status" value="1"/>
</dbReference>